<keyword evidence="1" id="KW-1133">Transmembrane helix</keyword>
<evidence type="ECO:0000313" key="3">
    <source>
        <dbReference type="Proteomes" id="UP000664781"/>
    </source>
</evidence>
<keyword evidence="1" id="KW-0812">Transmembrane</keyword>
<organism evidence="2 3">
    <name type="scientific">Streptomyces triculaminicus</name>
    <dbReference type="NCBI Taxonomy" id="2816232"/>
    <lineage>
        <taxon>Bacteria</taxon>
        <taxon>Bacillati</taxon>
        <taxon>Actinomycetota</taxon>
        <taxon>Actinomycetes</taxon>
        <taxon>Kitasatosporales</taxon>
        <taxon>Streptomycetaceae</taxon>
        <taxon>Streptomyces</taxon>
    </lineage>
</organism>
<keyword evidence="1" id="KW-0472">Membrane</keyword>
<dbReference type="Proteomes" id="UP000664781">
    <property type="component" value="Unassembled WGS sequence"/>
</dbReference>
<protein>
    <submittedName>
        <fullName evidence="2">Uncharacterized protein</fullName>
    </submittedName>
</protein>
<name>A0A939FSQ1_9ACTN</name>
<proteinExistence type="predicted"/>
<evidence type="ECO:0000256" key="1">
    <source>
        <dbReference type="SAM" id="Phobius"/>
    </source>
</evidence>
<gene>
    <name evidence="2" type="ORF">J1792_32080</name>
</gene>
<keyword evidence="3" id="KW-1185">Reference proteome</keyword>
<comment type="caution">
    <text evidence="2">The sequence shown here is derived from an EMBL/GenBank/DDBJ whole genome shotgun (WGS) entry which is preliminary data.</text>
</comment>
<feature type="transmembrane region" description="Helical" evidence="1">
    <location>
        <begin position="99"/>
        <end position="118"/>
    </location>
</feature>
<dbReference type="AlphaFoldDB" id="A0A939FSQ1"/>
<feature type="transmembrane region" description="Helical" evidence="1">
    <location>
        <begin position="30"/>
        <end position="48"/>
    </location>
</feature>
<reference evidence="2" key="1">
    <citation type="submission" date="2021-03" db="EMBL/GenBank/DDBJ databases">
        <title>Streptomyces strains.</title>
        <authorList>
            <person name="Lund M.B."/>
            <person name="Toerring T."/>
        </authorList>
    </citation>
    <scope>NUCLEOTIDE SEQUENCE</scope>
    <source>
        <strain evidence="2">JCM 4242</strain>
    </source>
</reference>
<accession>A0A939FSQ1</accession>
<evidence type="ECO:0000313" key="2">
    <source>
        <dbReference type="EMBL" id="MBO0657188.1"/>
    </source>
</evidence>
<dbReference type="RefSeq" id="WP_207248777.1">
    <property type="nucleotide sequence ID" value="NZ_JAFMOF010000007.1"/>
</dbReference>
<sequence>MDTTAPTSCDAVAGQQHDAQPAYVPMGRKMAAIGLLFFLPALALLGLADLTKQVSHDRCEYQGCTIPLMEAAHVAWRVMWLAGATGMVAVLLPRRVAALRFGLACLHITLLIAPFFILGGV</sequence>
<dbReference type="EMBL" id="JAFMOF010000007">
    <property type="protein sequence ID" value="MBO0657188.1"/>
    <property type="molecule type" value="Genomic_DNA"/>
</dbReference>